<dbReference type="Pfam" id="PF10987">
    <property type="entry name" value="DUF2806"/>
    <property type="match status" value="1"/>
</dbReference>
<keyword evidence="3" id="KW-1185">Reference proteome</keyword>
<evidence type="ECO:0000256" key="1">
    <source>
        <dbReference type="SAM" id="MobiDB-lite"/>
    </source>
</evidence>
<accession>A0A371XB76</accession>
<proteinExistence type="predicted"/>
<comment type="caution">
    <text evidence="2">The sequence shown here is derived from an EMBL/GenBank/DDBJ whole genome shotgun (WGS) entry which is preliminary data.</text>
</comment>
<dbReference type="InterPro" id="IPR021254">
    <property type="entry name" value="DUF2806"/>
</dbReference>
<evidence type="ECO:0000313" key="2">
    <source>
        <dbReference type="EMBL" id="RFC66495.1"/>
    </source>
</evidence>
<gene>
    <name evidence="2" type="ORF">DYI37_03385</name>
</gene>
<name>A0A371XB76_9HYPH</name>
<dbReference type="RefSeq" id="WP_116681748.1">
    <property type="nucleotide sequence ID" value="NZ_QURL01000001.1"/>
</dbReference>
<dbReference type="Proteomes" id="UP000264310">
    <property type="component" value="Unassembled WGS sequence"/>
</dbReference>
<protein>
    <submittedName>
        <fullName evidence="2">DUF2806 domain-containing protein</fullName>
    </submittedName>
</protein>
<organism evidence="2 3">
    <name type="scientific">Fulvimarina endophytica</name>
    <dbReference type="NCBI Taxonomy" id="2293836"/>
    <lineage>
        <taxon>Bacteria</taxon>
        <taxon>Pseudomonadati</taxon>
        <taxon>Pseudomonadota</taxon>
        <taxon>Alphaproteobacteria</taxon>
        <taxon>Hyphomicrobiales</taxon>
        <taxon>Aurantimonadaceae</taxon>
        <taxon>Fulvimarina</taxon>
    </lineage>
</organism>
<feature type="compositionally biased region" description="Basic and acidic residues" evidence="1">
    <location>
        <begin position="103"/>
        <end position="114"/>
    </location>
</feature>
<reference evidence="2 3" key="1">
    <citation type="submission" date="2018-08" db="EMBL/GenBank/DDBJ databases">
        <title>Fulvimarina sp. 85, whole genome shotgun sequence.</title>
        <authorList>
            <person name="Tuo L."/>
        </authorList>
    </citation>
    <scope>NUCLEOTIDE SEQUENCE [LARGE SCALE GENOMIC DNA]</scope>
    <source>
        <strain evidence="2 3">85</strain>
    </source>
</reference>
<dbReference type="EMBL" id="QURL01000001">
    <property type="protein sequence ID" value="RFC66495.1"/>
    <property type="molecule type" value="Genomic_DNA"/>
</dbReference>
<feature type="region of interest" description="Disordered" evidence="1">
    <location>
        <begin position="92"/>
        <end position="114"/>
    </location>
</feature>
<dbReference type="OrthoDB" id="886161at2"/>
<dbReference type="AlphaFoldDB" id="A0A371XB76"/>
<sequence>MLTDPRNQPRSDAEGYHCPNCGGAWHDGSELCVDWMNRFARYAEDASTDHRQTRWGKVMAHEIRNPGSLTFADLREIDEALTEEAWMAVLSRSLGRTKPTQTRPEDREGGKRDG</sequence>
<evidence type="ECO:0000313" key="3">
    <source>
        <dbReference type="Proteomes" id="UP000264310"/>
    </source>
</evidence>